<dbReference type="CDD" id="cd02612">
    <property type="entry name" value="HAD_PGPPase"/>
    <property type="match status" value="1"/>
</dbReference>
<dbReference type="InterPro" id="IPR023214">
    <property type="entry name" value="HAD_sf"/>
</dbReference>
<dbReference type="AlphaFoldDB" id="A0A9X3I6N1"/>
<dbReference type="InterPro" id="IPR036412">
    <property type="entry name" value="HAD-like_sf"/>
</dbReference>
<dbReference type="PANTHER" id="PTHR43344">
    <property type="entry name" value="PHOSPHOSERINE PHOSPHATASE"/>
    <property type="match status" value="1"/>
</dbReference>
<evidence type="ECO:0000256" key="4">
    <source>
        <dbReference type="ARBA" id="ARBA00022842"/>
    </source>
</evidence>
<dbReference type="PANTHER" id="PTHR43344:SF13">
    <property type="entry name" value="PHOSPHATASE RV3661-RELATED"/>
    <property type="match status" value="1"/>
</dbReference>
<dbReference type="Proteomes" id="UP001143347">
    <property type="component" value="Unassembled WGS sequence"/>
</dbReference>
<dbReference type="InterPro" id="IPR050582">
    <property type="entry name" value="HAD-like_SerB"/>
</dbReference>
<gene>
    <name evidence="5" type="ORF">OSB52_16630</name>
</gene>
<proteinExistence type="inferred from homology"/>
<dbReference type="NCBIfam" id="TIGR01488">
    <property type="entry name" value="HAD-SF-IB"/>
    <property type="match status" value="1"/>
</dbReference>
<comment type="similarity">
    <text evidence="1">Belongs to the HAD-like hydrolase superfamily. SerB family.</text>
</comment>
<dbReference type="EMBL" id="JAPKFM010000018">
    <property type="protein sequence ID" value="MCX2965714.1"/>
    <property type="molecule type" value="Genomic_DNA"/>
</dbReference>
<accession>A0A9X3I6N1</accession>
<comment type="caution">
    <text evidence="5">The sequence shown here is derived from an EMBL/GenBank/DDBJ whole genome shotgun (WGS) entry which is preliminary data.</text>
</comment>
<name>A0A9X3I6N1_9ACTN</name>
<organism evidence="5 6">
    <name type="scientific">Gordonia aquimaris</name>
    <dbReference type="NCBI Taxonomy" id="2984863"/>
    <lineage>
        <taxon>Bacteria</taxon>
        <taxon>Bacillati</taxon>
        <taxon>Actinomycetota</taxon>
        <taxon>Actinomycetes</taxon>
        <taxon>Mycobacteriales</taxon>
        <taxon>Gordoniaceae</taxon>
        <taxon>Gordonia</taxon>
    </lineage>
</organism>
<dbReference type="InterPro" id="IPR006385">
    <property type="entry name" value="HAD_hydro_SerB1"/>
</dbReference>
<evidence type="ECO:0000256" key="2">
    <source>
        <dbReference type="ARBA" id="ARBA00022723"/>
    </source>
</evidence>
<evidence type="ECO:0000256" key="1">
    <source>
        <dbReference type="ARBA" id="ARBA00009184"/>
    </source>
</evidence>
<evidence type="ECO:0000313" key="6">
    <source>
        <dbReference type="Proteomes" id="UP001143347"/>
    </source>
</evidence>
<dbReference type="FunFam" id="3.40.50.1000:FF:000025">
    <property type="entry name" value="HAD hydrolase, family IB"/>
    <property type="match status" value="1"/>
</dbReference>
<evidence type="ECO:0000256" key="3">
    <source>
        <dbReference type="ARBA" id="ARBA00022801"/>
    </source>
</evidence>
<keyword evidence="6" id="KW-1185">Reference proteome</keyword>
<protein>
    <submittedName>
        <fullName evidence="5">HAD-IB family hydrolase</fullName>
    </submittedName>
</protein>
<dbReference type="Pfam" id="PF12710">
    <property type="entry name" value="HAD"/>
    <property type="match status" value="1"/>
</dbReference>
<dbReference type="Gene3D" id="1.20.1440.100">
    <property type="entry name" value="SG protein - dephosphorylation function"/>
    <property type="match status" value="1"/>
</dbReference>
<keyword evidence="4" id="KW-0460">Magnesium</keyword>
<keyword evidence="3 5" id="KW-0378">Hydrolase</keyword>
<dbReference type="NCBIfam" id="TIGR01490">
    <property type="entry name" value="HAD-SF-IB-hyp1"/>
    <property type="match status" value="1"/>
</dbReference>
<reference evidence="5" key="1">
    <citation type="submission" date="2022-10" db="EMBL/GenBank/DDBJ databases">
        <title>WGS of marine actinomycetes from Thailand.</title>
        <authorList>
            <person name="Thawai C."/>
        </authorList>
    </citation>
    <scope>NUCLEOTIDE SEQUENCE</scope>
    <source>
        <strain evidence="5">SW21</strain>
    </source>
</reference>
<keyword evidence="2" id="KW-0479">Metal-binding</keyword>
<evidence type="ECO:0000313" key="5">
    <source>
        <dbReference type="EMBL" id="MCX2965714.1"/>
    </source>
</evidence>
<dbReference type="GO" id="GO:0046872">
    <property type="term" value="F:metal ion binding"/>
    <property type="evidence" value="ECO:0007669"/>
    <property type="project" value="UniProtKB-KW"/>
</dbReference>
<dbReference type="GO" id="GO:0016787">
    <property type="term" value="F:hydrolase activity"/>
    <property type="evidence" value="ECO:0007669"/>
    <property type="project" value="UniProtKB-KW"/>
</dbReference>
<sequence>MTDTSSASTPQARSAHAVLPTRRSAAFFDLDKTVIATSSVLAFTRPFFAAGLIDRRSVIRSGWAQLLFLMTAADHTQIDRLRRHVTDMCRGWDVAQVRAVVAETLHEVVHPLVFDEAAELIATHRARGDDVVLVSASGREMVEPIGAMLGVDHVAASEMEVVEGHYTGEIEVYLYGAAKTTAMIALAEQHDYDLSTCYAYSDSITDVPMLTAVGHPFVVNPDRHLRRHARDAGWPILTFSRPASRRSRQLPARLRTVVGSPLAAVALAVGAAVATARLAGFASRRHPGRPTDVV</sequence>
<dbReference type="Gene3D" id="3.40.50.1000">
    <property type="entry name" value="HAD superfamily/HAD-like"/>
    <property type="match status" value="1"/>
</dbReference>
<dbReference type="SUPFAM" id="SSF56784">
    <property type="entry name" value="HAD-like"/>
    <property type="match status" value="1"/>
</dbReference>
<dbReference type="RefSeq" id="WP_266062770.1">
    <property type="nucleotide sequence ID" value="NZ_JAPKFM010000018.1"/>
</dbReference>